<feature type="region of interest" description="Disordered" evidence="10">
    <location>
        <begin position="368"/>
        <end position="411"/>
    </location>
</feature>
<dbReference type="InterPro" id="IPR038275">
    <property type="entry name" value="Nuf2_N_sf"/>
</dbReference>
<dbReference type="GeneID" id="107359411"/>
<keyword evidence="3" id="KW-0158">Chromosome</keyword>
<evidence type="ECO:0000256" key="2">
    <source>
        <dbReference type="ARBA" id="ARBA00005498"/>
    </source>
</evidence>
<evidence type="ECO:0000313" key="13">
    <source>
        <dbReference type="Proteomes" id="UP000015104"/>
    </source>
</evidence>
<dbReference type="STRING" id="32264.T1K3L8"/>
<dbReference type="HOGENOM" id="CLU_621625_0_0_1"/>
<dbReference type="AlphaFoldDB" id="T1K3L8"/>
<dbReference type="Pfam" id="PF03800">
    <property type="entry name" value="Nuf2"/>
    <property type="match status" value="1"/>
</dbReference>
<dbReference type="RefSeq" id="XP_025016054.1">
    <property type="nucleotide sequence ID" value="XM_025160286.1"/>
</dbReference>
<keyword evidence="6 9" id="KW-0175">Coiled coil</keyword>
<dbReference type="OrthoDB" id="10573492at2759"/>
<reference evidence="12" key="2">
    <citation type="submission" date="2015-06" db="UniProtKB">
        <authorList>
            <consortium name="EnsemblMetazoa"/>
        </authorList>
    </citation>
    <scope>IDENTIFICATION</scope>
</reference>
<evidence type="ECO:0000256" key="5">
    <source>
        <dbReference type="ARBA" id="ARBA00022776"/>
    </source>
</evidence>
<evidence type="ECO:0000313" key="12">
    <source>
        <dbReference type="EnsemblMetazoa" id="tetur04g09180.1"/>
    </source>
</evidence>
<evidence type="ECO:0000256" key="9">
    <source>
        <dbReference type="SAM" id="Coils"/>
    </source>
</evidence>
<sequence>MNNLRYPVLSEEELVEFFNSNFLMSINLADFINPNKDMVINILDKFFADFGIEYRLPNLSNTAHITNMTMHQASIPLINMKNHLERILGKAGFDFRLSDLIRPQRRRNQILFSQIIGFWTQFFDVMEQWKGYVADKEVMALKNAELRKENEKKKQLLEEKLLSLSDLKEKLPDPEGLLVAKEKKLNELKDKADQYKSIHKANKEKKAKLRLLKMDLVEEVASNKERIESLKGQIVKSPEKVFAKTRILEQLREEARNELQSFQQQLLEKRSSLEALKEKSKGCVELNSALEDFKTQKNHFISLVTQLNAAEEETATRDLKTTQLDIKIATTRELIESIHKEKATYAKNHERQMAVLREMNDEMQQKLSAMKKEKSEKEESTDNKINHIEQEIGEEKEKREKLSEESEKTRQLEEKELVDFYNQINVPLKTILENMKNEKVC</sequence>
<dbReference type="GO" id="GO:0031262">
    <property type="term" value="C:Ndc80 complex"/>
    <property type="evidence" value="ECO:0007669"/>
    <property type="project" value="InterPro"/>
</dbReference>
<comment type="similarity">
    <text evidence="2">Belongs to the NUF2 family.</text>
</comment>
<dbReference type="InterPro" id="IPR005549">
    <property type="entry name" value="Kinetochore_Nuf2_N"/>
</dbReference>
<evidence type="ECO:0000256" key="6">
    <source>
        <dbReference type="ARBA" id="ARBA00023054"/>
    </source>
</evidence>
<comment type="subcellular location">
    <subcellularLocation>
        <location evidence="1">Chromosome</location>
        <location evidence="1">Centromere</location>
    </subcellularLocation>
</comment>
<keyword evidence="8" id="KW-0137">Centromere</keyword>
<feature type="domain" description="Kinetochore protein Nuf2 N-terminal" evidence="11">
    <location>
        <begin position="5"/>
        <end position="119"/>
    </location>
</feature>
<dbReference type="KEGG" id="tut:107359411"/>
<keyword evidence="5" id="KW-0498">Mitosis</keyword>
<evidence type="ECO:0000256" key="8">
    <source>
        <dbReference type="ARBA" id="ARBA00023328"/>
    </source>
</evidence>
<organism evidence="12 13">
    <name type="scientific">Tetranychus urticae</name>
    <name type="common">Two-spotted spider mite</name>
    <dbReference type="NCBI Taxonomy" id="32264"/>
    <lineage>
        <taxon>Eukaryota</taxon>
        <taxon>Metazoa</taxon>
        <taxon>Ecdysozoa</taxon>
        <taxon>Arthropoda</taxon>
        <taxon>Chelicerata</taxon>
        <taxon>Arachnida</taxon>
        <taxon>Acari</taxon>
        <taxon>Acariformes</taxon>
        <taxon>Trombidiformes</taxon>
        <taxon>Prostigmata</taxon>
        <taxon>Eleutherengona</taxon>
        <taxon>Raphignathae</taxon>
        <taxon>Tetranychoidea</taxon>
        <taxon>Tetranychidae</taxon>
        <taxon>Tetranychus</taxon>
    </lineage>
</organism>
<dbReference type="Gene3D" id="1.10.418.60">
    <property type="entry name" value="Ncd80 complex, Nuf2 subunit"/>
    <property type="match status" value="1"/>
</dbReference>
<proteinExistence type="inferred from homology"/>
<evidence type="ECO:0000256" key="1">
    <source>
        <dbReference type="ARBA" id="ARBA00004584"/>
    </source>
</evidence>
<dbReference type="EMBL" id="CAEY01001385">
    <property type="status" value="NOT_ANNOTATED_CDS"/>
    <property type="molecule type" value="Genomic_DNA"/>
</dbReference>
<feature type="coiled-coil region" evidence="9">
    <location>
        <begin position="134"/>
        <end position="279"/>
    </location>
</feature>
<dbReference type="GO" id="GO:0051301">
    <property type="term" value="P:cell division"/>
    <property type="evidence" value="ECO:0007669"/>
    <property type="project" value="UniProtKB-KW"/>
</dbReference>
<evidence type="ECO:0000259" key="11">
    <source>
        <dbReference type="Pfam" id="PF03800"/>
    </source>
</evidence>
<name>T1K3L8_TETUR</name>
<evidence type="ECO:0000256" key="7">
    <source>
        <dbReference type="ARBA" id="ARBA00023306"/>
    </source>
</evidence>
<evidence type="ECO:0000256" key="10">
    <source>
        <dbReference type="SAM" id="MobiDB-lite"/>
    </source>
</evidence>
<dbReference type="EnsemblMetazoa" id="tetur04g09180.1">
    <property type="protein sequence ID" value="tetur04g09180.1"/>
    <property type="gene ID" value="tetur04g09180"/>
</dbReference>
<keyword evidence="13" id="KW-1185">Reference proteome</keyword>
<keyword evidence="7" id="KW-0131">Cell cycle</keyword>
<evidence type="ECO:0000256" key="3">
    <source>
        <dbReference type="ARBA" id="ARBA00022454"/>
    </source>
</evidence>
<dbReference type="Proteomes" id="UP000015104">
    <property type="component" value="Unassembled WGS sequence"/>
</dbReference>
<evidence type="ECO:0000256" key="4">
    <source>
        <dbReference type="ARBA" id="ARBA00022618"/>
    </source>
</evidence>
<keyword evidence="4" id="KW-0132">Cell division</keyword>
<protein>
    <recommendedName>
        <fullName evidence="11">Kinetochore protein Nuf2 N-terminal domain-containing protein</fullName>
    </recommendedName>
</protein>
<reference evidence="13" key="1">
    <citation type="submission" date="2011-08" db="EMBL/GenBank/DDBJ databases">
        <authorList>
            <person name="Rombauts S."/>
        </authorList>
    </citation>
    <scope>NUCLEOTIDE SEQUENCE</scope>
    <source>
        <strain evidence="13">London</strain>
    </source>
</reference>
<dbReference type="OMA" id="YLKMEAH"/>
<accession>T1K3L8</accession>